<dbReference type="EMBL" id="FNBP01000002">
    <property type="protein sequence ID" value="SDF37084.1"/>
    <property type="molecule type" value="Genomic_DNA"/>
</dbReference>
<feature type="compositionally biased region" description="Polar residues" evidence="1">
    <location>
        <begin position="1"/>
        <end position="12"/>
    </location>
</feature>
<gene>
    <name evidence="2" type="ORF">SAMN04489759_10239</name>
</gene>
<dbReference type="NCBIfam" id="TIGR03562">
    <property type="entry name" value="osmo_induc_OsmC"/>
    <property type="match status" value="1"/>
</dbReference>
<name>A0A1G7KJ52_9RHOB</name>
<dbReference type="InterPro" id="IPR019904">
    <property type="entry name" value="Peroxiredoxin_OsmC"/>
</dbReference>
<dbReference type="PANTHER" id="PTHR42830:SF1">
    <property type="entry name" value="OSMOTICALLY INDUCIBLE FAMILY PROTEIN"/>
    <property type="match status" value="1"/>
</dbReference>
<organism evidence="2 3">
    <name type="scientific">Sulfitobacter delicatus</name>
    <dbReference type="NCBI Taxonomy" id="218672"/>
    <lineage>
        <taxon>Bacteria</taxon>
        <taxon>Pseudomonadati</taxon>
        <taxon>Pseudomonadota</taxon>
        <taxon>Alphaproteobacteria</taxon>
        <taxon>Rhodobacterales</taxon>
        <taxon>Roseobacteraceae</taxon>
        <taxon>Sulfitobacter</taxon>
    </lineage>
</organism>
<dbReference type="InterPro" id="IPR003718">
    <property type="entry name" value="OsmC/Ohr_fam"/>
</dbReference>
<dbReference type="SUPFAM" id="SSF82784">
    <property type="entry name" value="OsmC-like"/>
    <property type="match status" value="1"/>
</dbReference>
<dbReference type="STRING" id="218672.SAMN04489759_10239"/>
<dbReference type="InterPro" id="IPR036102">
    <property type="entry name" value="OsmC/Ohrsf"/>
</dbReference>
<sequence>MSPITKSGSAKWTGSLKEGNGHVSTESGVLSDQPYGFNTRFEGKDGTNPEELIGAAHASCFSMALSMILGESDLTPDSIETKAEVHLEQKDGGFHVPKVHLTVEAKIPGASQEDFDKAAKTAKENCPISKLLTAEITMDAKLV</sequence>
<keyword evidence="3" id="KW-1185">Reference proteome</keyword>
<evidence type="ECO:0000256" key="1">
    <source>
        <dbReference type="SAM" id="MobiDB-lite"/>
    </source>
</evidence>
<dbReference type="GO" id="GO:0006979">
    <property type="term" value="P:response to oxidative stress"/>
    <property type="evidence" value="ECO:0007669"/>
    <property type="project" value="InterPro"/>
</dbReference>
<feature type="region of interest" description="Disordered" evidence="1">
    <location>
        <begin position="1"/>
        <end position="49"/>
    </location>
</feature>
<accession>A0A1G7KJ52</accession>
<reference evidence="3" key="1">
    <citation type="submission" date="2016-10" db="EMBL/GenBank/DDBJ databases">
        <authorList>
            <person name="Varghese N."/>
            <person name="Submissions S."/>
        </authorList>
    </citation>
    <scope>NUCLEOTIDE SEQUENCE [LARGE SCALE GENOMIC DNA]</scope>
    <source>
        <strain evidence="3">DSM 16477</strain>
    </source>
</reference>
<evidence type="ECO:0000313" key="3">
    <source>
        <dbReference type="Proteomes" id="UP000199399"/>
    </source>
</evidence>
<dbReference type="GO" id="GO:0004601">
    <property type="term" value="F:peroxidase activity"/>
    <property type="evidence" value="ECO:0007669"/>
    <property type="project" value="InterPro"/>
</dbReference>
<protein>
    <submittedName>
        <fullName evidence="2">Osmotically inducible protein OsmC</fullName>
    </submittedName>
</protein>
<dbReference type="Gene3D" id="3.30.300.20">
    <property type="match status" value="1"/>
</dbReference>
<dbReference type="InterPro" id="IPR052707">
    <property type="entry name" value="OsmC_Ohr_Peroxiredoxin"/>
</dbReference>
<dbReference type="Pfam" id="PF02566">
    <property type="entry name" value="OsmC"/>
    <property type="match status" value="1"/>
</dbReference>
<dbReference type="PANTHER" id="PTHR42830">
    <property type="entry name" value="OSMOTICALLY INDUCIBLE FAMILY PROTEIN"/>
    <property type="match status" value="1"/>
</dbReference>
<evidence type="ECO:0000313" key="2">
    <source>
        <dbReference type="EMBL" id="SDF37084.1"/>
    </source>
</evidence>
<dbReference type="OrthoDB" id="9807532at2"/>
<dbReference type="RefSeq" id="WP_093739245.1">
    <property type="nucleotide sequence ID" value="NZ_FNBP01000002.1"/>
</dbReference>
<dbReference type="AlphaFoldDB" id="A0A1G7KJ52"/>
<dbReference type="Proteomes" id="UP000199399">
    <property type="component" value="Unassembled WGS sequence"/>
</dbReference>
<proteinExistence type="predicted"/>
<dbReference type="InterPro" id="IPR015946">
    <property type="entry name" value="KH_dom-like_a/b"/>
</dbReference>